<dbReference type="PANTHER" id="PTHR43221:SF2">
    <property type="entry name" value="PROTEASE HTPX HOMOLOG"/>
    <property type="match status" value="1"/>
</dbReference>
<evidence type="ECO:0000313" key="14">
    <source>
        <dbReference type="EMBL" id="MFC5295283.1"/>
    </source>
</evidence>
<gene>
    <name evidence="14" type="ORF">ACFPK2_20015</name>
</gene>
<keyword evidence="4" id="KW-0479">Metal-binding</keyword>
<dbReference type="RefSeq" id="WP_158446210.1">
    <property type="nucleotide sequence ID" value="NZ_JAOAOS010000010.1"/>
</dbReference>
<feature type="transmembrane region" description="Helical" evidence="12">
    <location>
        <begin position="215"/>
        <end position="235"/>
    </location>
</feature>
<keyword evidence="15" id="KW-1185">Reference proteome</keyword>
<evidence type="ECO:0000256" key="6">
    <source>
        <dbReference type="ARBA" id="ARBA00022833"/>
    </source>
</evidence>
<evidence type="ECO:0000256" key="8">
    <source>
        <dbReference type="ARBA" id="ARBA00023049"/>
    </source>
</evidence>
<evidence type="ECO:0000256" key="7">
    <source>
        <dbReference type="ARBA" id="ARBA00022989"/>
    </source>
</evidence>
<accession>A0ABW0F7Y7</accession>
<comment type="caution">
    <text evidence="14">The sequence shown here is derived from an EMBL/GenBank/DDBJ whole genome shotgun (WGS) entry which is preliminary data.</text>
</comment>
<feature type="transmembrane region" description="Helical" evidence="12">
    <location>
        <begin position="63"/>
        <end position="83"/>
    </location>
</feature>
<keyword evidence="8 10" id="KW-0482">Metalloprotease</keyword>
<proteinExistence type="inferred from homology"/>
<evidence type="ECO:0000256" key="11">
    <source>
        <dbReference type="SAM" id="MobiDB-lite"/>
    </source>
</evidence>
<keyword evidence="9 12" id="KW-0472">Membrane</keyword>
<feature type="region of interest" description="Disordered" evidence="11">
    <location>
        <begin position="316"/>
        <end position="361"/>
    </location>
</feature>
<comment type="cofactor">
    <cofactor evidence="10">
        <name>Zn(2+)</name>
        <dbReference type="ChEBI" id="CHEBI:29105"/>
    </cofactor>
    <text evidence="10">Binds 1 zinc ion per subunit.</text>
</comment>
<keyword evidence="2 10" id="KW-0645">Protease</keyword>
<evidence type="ECO:0000256" key="5">
    <source>
        <dbReference type="ARBA" id="ARBA00022801"/>
    </source>
</evidence>
<evidence type="ECO:0000256" key="2">
    <source>
        <dbReference type="ARBA" id="ARBA00022670"/>
    </source>
</evidence>
<evidence type="ECO:0000256" key="12">
    <source>
        <dbReference type="SAM" id="Phobius"/>
    </source>
</evidence>
<dbReference type="PANTHER" id="PTHR43221">
    <property type="entry name" value="PROTEASE HTPX"/>
    <property type="match status" value="1"/>
</dbReference>
<dbReference type="CDD" id="cd07340">
    <property type="entry name" value="M48B_Htpx_like"/>
    <property type="match status" value="1"/>
</dbReference>
<name>A0ABW0F7Y7_9HYPH</name>
<evidence type="ECO:0000256" key="9">
    <source>
        <dbReference type="ARBA" id="ARBA00023136"/>
    </source>
</evidence>
<sequence length="361" mass="39276">MAQAFGLYTHQRNNRIRSNLLIAGLFLLVYLTTWGLLLVAYGYGGVPRGQSVLGEANRVFRSWFPFITLATVLWVFLGFRMNVAMIGAVTGAKGISQADNPKLYRMLENLCISRGLPMPKLAIMQSDALNAFASGVNDRQFTVTVTSGLLAQLDDQEVEAVLAHELTHIRNGDVRLMVIAVVIAGVISFAGELVFRGLGRSNIRVSSDDSKKGNGFAVLLGIAVIAVSWFLAVLVRLSLSRSREYLADAGAVELTKNPDAMISALLKISGRADIDGVPSGVMDMCFENDPDDFADLFSTHPSVTKRVQALIETAGGRMPAMPPHPPKLAERQDLPTMVEENAARGPWSRPQPEPEPERGTR</sequence>
<dbReference type="Pfam" id="PF01435">
    <property type="entry name" value="Peptidase_M48"/>
    <property type="match status" value="1"/>
</dbReference>
<evidence type="ECO:0000256" key="3">
    <source>
        <dbReference type="ARBA" id="ARBA00022692"/>
    </source>
</evidence>
<reference evidence="15" key="1">
    <citation type="journal article" date="2019" name="Int. J. Syst. Evol. Microbiol.">
        <title>The Global Catalogue of Microorganisms (GCM) 10K type strain sequencing project: providing services to taxonomists for standard genome sequencing and annotation.</title>
        <authorList>
            <consortium name="The Broad Institute Genomics Platform"/>
            <consortium name="The Broad Institute Genome Sequencing Center for Infectious Disease"/>
            <person name="Wu L."/>
            <person name="Ma J."/>
        </authorList>
    </citation>
    <scope>NUCLEOTIDE SEQUENCE [LARGE SCALE GENOMIC DNA]</scope>
    <source>
        <strain evidence="15">CGMCC 1.15643</strain>
    </source>
</reference>
<comment type="similarity">
    <text evidence="10">Belongs to the peptidase M48 family.</text>
</comment>
<feature type="transmembrane region" description="Helical" evidence="12">
    <location>
        <begin position="176"/>
        <end position="195"/>
    </location>
</feature>
<protein>
    <submittedName>
        <fullName evidence="14">M48 family metallopeptidase</fullName>
    </submittedName>
</protein>
<keyword evidence="7 12" id="KW-1133">Transmembrane helix</keyword>
<keyword evidence="1" id="KW-1003">Cell membrane</keyword>
<evidence type="ECO:0000313" key="15">
    <source>
        <dbReference type="Proteomes" id="UP001595976"/>
    </source>
</evidence>
<keyword evidence="5 10" id="KW-0378">Hydrolase</keyword>
<feature type="transmembrane region" description="Helical" evidence="12">
    <location>
        <begin position="20"/>
        <end position="43"/>
    </location>
</feature>
<organism evidence="14 15">
    <name type="scientific">Bosea minatitlanensis</name>
    <dbReference type="NCBI Taxonomy" id="128782"/>
    <lineage>
        <taxon>Bacteria</taxon>
        <taxon>Pseudomonadati</taxon>
        <taxon>Pseudomonadota</taxon>
        <taxon>Alphaproteobacteria</taxon>
        <taxon>Hyphomicrobiales</taxon>
        <taxon>Boseaceae</taxon>
        <taxon>Bosea</taxon>
    </lineage>
</organism>
<keyword evidence="3 12" id="KW-0812">Transmembrane</keyword>
<evidence type="ECO:0000256" key="4">
    <source>
        <dbReference type="ARBA" id="ARBA00022723"/>
    </source>
</evidence>
<dbReference type="Gene3D" id="3.30.2010.10">
    <property type="entry name" value="Metalloproteases ('zincins'), catalytic domain"/>
    <property type="match status" value="1"/>
</dbReference>
<keyword evidence="6 10" id="KW-0862">Zinc</keyword>
<evidence type="ECO:0000259" key="13">
    <source>
        <dbReference type="Pfam" id="PF01435"/>
    </source>
</evidence>
<evidence type="ECO:0000256" key="1">
    <source>
        <dbReference type="ARBA" id="ARBA00022475"/>
    </source>
</evidence>
<dbReference type="Proteomes" id="UP001595976">
    <property type="component" value="Unassembled WGS sequence"/>
</dbReference>
<dbReference type="InterPro" id="IPR050083">
    <property type="entry name" value="HtpX_protease"/>
</dbReference>
<dbReference type="EMBL" id="JBHSLI010000009">
    <property type="protein sequence ID" value="MFC5295283.1"/>
    <property type="molecule type" value="Genomic_DNA"/>
</dbReference>
<dbReference type="InterPro" id="IPR001915">
    <property type="entry name" value="Peptidase_M48"/>
</dbReference>
<feature type="domain" description="Peptidase M48" evidence="13">
    <location>
        <begin position="98"/>
        <end position="312"/>
    </location>
</feature>
<evidence type="ECO:0000256" key="10">
    <source>
        <dbReference type="RuleBase" id="RU003983"/>
    </source>
</evidence>